<reference evidence="2" key="1">
    <citation type="submission" date="2022-07" db="EMBL/GenBank/DDBJ databases">
        <title>Genome Sequence of Physisporinus lineatus.</title>
        <authorList>
            <person name="Buettner E."/>
        </authorList>
    </citation>
    <scope>NUCLEOTIDE SEQUENCE</scope>
    <source>
        <strain evidence="2">VT162</strain>
    </source>
</reference>
<dbReference type="EMBL" id="JANAWD010000125">
    <property type="protein sequence ID" value="KAJ3486299.1"/>
    <property type="molecule type" value="Genomic_DNA"/>
</dbReference>
<comment type="caution">
    <text evidence="2">The sequence shown here is derived from an EMBL/GenBank/DDBJ whole genome shotgun (WGS) entry which is preliminary data.</text>
</comment>
<keyword evidence="3" id="KW-1185">Reference proteome</keyword>
<evidence type="ECO:0000313" key="3">
    <source>
        <dbReference type="Proteomes" id="UP001212997"/>
    </source>
</evidence>
<gene>
    <name evidence="2" type="ORF">NLI96_g4321</name>
</gene>
<dbReference type="Proteomes" id="UP001212997">
    <property type="component" value="Unassembled WGS sequence"/>
</dbReference>
<evidence type="ECO:0000313" key="2">
    <source>
        <dbReference type="EMBL" id="KAJ3486299.1"/>
    </source>
</evidence>
<feature type="compositionally biased region" description="Polar residues" evidence="1">
    <location>
        <begin position="121"/>
        <end position="130"/>
    </location>
</feature>
<organism evidence="2 3">
    <name type="scientific">Meripilus lineatus</name>
    <dbReference type="NCBI Taxonomy" id="2056292"/>
    <lineage>
        <taxon>Eukaryota</taxon>
        <taxon>Fungi</taxon>
        <taxon>Dikarya</taxon>
        <taxon>Basidiomycota</taxon>
        <taxon>Agaricomycotina</taxon>
        <taxon>Agaricomycetes</taxon>
        <taxon>Polyporales</taxon>
        <taxon>Meripilaceae</taxon>
        <taxon>Meripilus</taxon>
    </lineage>
</organism>
<name>A0AAD5YFT3_9APHY</name>
<proteinExistence type="predicted"/>
<feature type="region of interest" description="Disordered" evidence="1">
    <location>
        <begin position="108"/>
        <end position="141"/>
    </location>
</feature>
<evidence type="ECO:0000256" key="1">
    <source>
        <dbReference type="SAM" id="MobiDB-lite"/>
    </source>
</evidence>
<protein>
    <submittedName>
        <fullName evidence="2">Uncharacterized protein</fullName>
    </submittedName>
</protein>
<dbReference type="AlphaFoldDB" id="A0AAD5YFT3"/>
<accession>A0AAD5YFT3</accession>
<sequence length="205" mass="22455">MNKNARWGFPKKKSHITFAPKNTTQIARVGGSPVEGMTVARSQGDPDHLAQAAADYTRAAHAYTYAAYAHLQSANAHMSMHEAQAGRRQHSQHGARIQNPRQQVARVQSHQQAPIHAQKLQKASNQNIGHSRQPVRGGKTGVPDRIAVVGRQARNQGVHPQVPKTNDWDTVVQAHNNAAVAHGRAAAVHAQAALEFQRGQTREKW</sequence>